<dbReference type="GO" id="GO:0008270">
    <property type="term" value="F:zinc ion binding"/>
    <property type="evidence" value="ECO:0007669"/>
    <property type="project" value="InterPro"/>
</dbReference>
<feature type="domain" description="HTH araC/xylS-type" evidence="14">
    <location>
        <begin position="85"/>
        <end position="183"/>
    </location>
</feature>
<dbReference type="GO" id="GO:0006285">
    <property type="term" value="P:base-excision repair, AP site formation"/>
    <property type="evidence" value="ECO:0007669"/>
    <property type="project" value="TreeGrafter"/>
</dbReference>
<reference evidence="15 16" key="1">
    <citation type="submission" date="2019-01" db="EMBL/GenBank/DDBJ databases">
        <authorList>
            <person name="Chen W.-M."/>
        </authorList>
    </citation>
    <scope>NUCLEOTIDE SEQUENCE [LARGE SCALE GENOMIC DNA]</scope>
    <source>
        <strain evidence="15 16">HPM-16</strain>
    </source>
</reference>
<keyword evidence="10" id="KW-0238">DNA-binding</keyword>
<evidence type="ECO:0000256" key="13">
    <source>
        <dbReference type="ARBA" id="ARBA00023204"/>
    </source>
</evidence>
<dbReference type="GO" id="GO:0006307">
    <property type="term" value="P:DNA alkylation repair"/>
    <property type="evidence" value="ECO:0007669"/>
    <property type="project" value="TreeGrafter"/>
</dbReference>
<protein>
    <recommendedName>
        <fullName evidence="3">DNA-3-methyladenine glycosylase II</fullName>
        <ecNumber evidence="3">3.2.2.21</ecNumber>
    </recommendedName>
</protein>
<evidence type="ECO:0000256" key="9">
    <source>
        <dbReference type="ARBA" id="ARBA00023015"/>
    </source>
</evidence>
<evidence type="ECO:0000256" key="12">
    <source>
        <dbReference type="ARBA" id="ARBA00023163"/>
    </source>
</evidence>
<dbReference type="EC" id="3.2.2.21" evidence="3"/>
<dbReference type="GO" id="GO:0032131">
    <property type="term" value="F:alkylated DNA binding"/>
    <property type="evidence" value="ECO:0007669"/>
    <property type="project" value="TreeGrafter"/>
</dbReference>
<dbReference type="SUPFAM" id="SSF46689">
    <property type="entry name" value="Homeodomain-like"/>
    <property type="match status" value="2"/>
</dbReference>
<dbReference type="RefSeq" id="WP_127693729.1">
    <property type="nucleotide sequence ID" value="NZ_SACQ01000003.1"/>
</dbReference>
<dbReference type="AlphaFoldDB" id="A0A437Q8I8"/>
<comment type="caution">
    <text evidence="15">The sequence shown here is derived from an EMBL/GenBank/DDBJ whole genome shotgun (WGS) entry which is preliminary data.</text>
</comment>
<dbReference type="GO" id="GO:0003700">
    <property type="term" value="F:DNA-binding transcription factor activity"/>
    <property type="evidence" value="ECO:0007669"/>
    <property type="project" value="InterPro"/>
</dbReference>
<evidence type="ECO:0000256" key="1">
    <source>
        <dbReference type="ARBA" id="ARBA00000086"/>
    </source>
</evidence>
<dbReference type="GO" id="GO:0043565">
    <property type="term" value="F:sequence-specific DNA binding"/>
    <property type="evidence" value="ECO:0007669"/>
    <property type="project" value="InterPro"/>
</dbReference>
<keyword evidence="13" id="KW-0234">DNA repair</keyword>
<comment type="cofactor">
    <cofactor evidence="2">
        <name>Zn(2+)</name>
        <dbReference type="ChEBI" id="CHEBI:29105"/>
    </cofactor>
</comment>
<keyword evidence="12" id="KW-0804">Transcription</keyword>
<evidence type="ECO:0000256" key="10">
    <source>
        <dbReference type="ARBA" id="ARBA00023125"/>
    </source>
</evidence>
<dbReference type="GO" id="GO:0032259">
    <property type="term" value="P:methylation"/>
    <property type="evidence" value="ECO:0007669"/>
    <property type="project" value="UniProtKB-KW"/>
</dbReference>
<keyword evidence="6" id="KW-0479">Metal-binding</keyword>
<evidence type="ECO:0000256" key="11">
    <source>
        <dbReference type="ARBA" id="ARBA00023159"/>
    </source>
</evidence>
<evidence type="ECO:0000256" key="4">
    <source>
        <dbReference type="ARBA" id="ARBA00022603"/>
    </source>
</evidence>
<comment type="catalytic activity">
    <reaction evidence="1">
        <text>Hydrolysis of alkylated DNA, releasing 3-methyladenine, 3-methylguanine, 7-methylguanine and 7-methyladenine.</text>
        <dbReference type="EC" id="3.2.2.21"/>
    </reaction>
</comment>
<name>A0A437Q8I8_9GAMM</name>
<dbReference type="PROSITE" id="PS01124">
    <property type="entry name" value="HTH_ARAC_FAMILY_2"/>
    <property type="match status" value="1"/>
</dbReference>
<dbReference type="SUPFAM" id="SSF57884">
    <property type="entry name" value="Ada DNA repair protein, N-terminal domain (N-Ada 10)"/>
    <property type="match status" value="1"/>
</dbReference>
<dbReference type="GO" id="GO:0032993">
    <property type="term" value="C:protein-DNA complex"/>
    <property type="evidence" value="ECO:0007669"/>
    <property type="project" value="TreeGrafter"/>
</dbReference>
<dbReference type="Pfam" id="PF02805">
    <property type="entry name" value="Ada_Zn_binding"/>
    <property type="match status" value="1"/>
</dbReference>
<evidence type="ECO:0000256" key="6">
    <source>
        <dbReference type="ARBA" id="ARBA00022723"/>
    </source>
</evidence>
<evidence type="ECO:0000256" key="8">
    <source>
        <dbReference type="ARBA" id="ARBA00022833"/>
    </source>
</evidence>
<dbReference type="SUPFAM" id="SSF48150">
    <property type="entry name" value="DNA-glycosylase"/>
    <property type="match status" value="1"/>
</dbReference>
<evidence type="ECO:0000256" key="5">
    <source>
        <dbReference type="ARBA" id="ARBA00022679"/>
    </source>
</evidence>
<dbReference type="Pfam" id="PF12833">
    <property type="entry name" value="HTH_18"/>
    <property type="match status" value="1"/>
</dbReference>
<dbReference type="Gene3D" id="3.40.10.10">
    <property type="entry name" value="DNA Methylphosphotriester Repair Domain"/>
    <property type="match status" value="1"/>
</dbReference>
<keyword evidence="4" id="KW-0489">Methyltransferase</keyword>
<dbReference type="GO" id="GO:0005737">
    <property type="term" value="C:cytoplasm"/>
    <property type="evidence" value="ECO:0007669"/>
    <property type="project" value="TreeGrafter"/>
</dbReference>
<dbReference type="SMART" id="SM00342">
    <property type="entry name" value="HTH_ARAC"/>
    <property type="match status" value="1"/>
</dbReference>
<dbReference type="GO" id="GO:0008168">
    <property type="term" value="F:methyltransferase activity"/>
    <property type="evidence" value="ECO:0007669"/>
    <property type="project" value="UniProtKB-KW"/>
</dbReference>
<evidence type="ECO:0000256" key="2">
    <source>
        <dbReference type="ARBA" id="ARBA00001947"/>
    </source>
</evidence>
<dbReference type="Gene3D" id="3.30.310.20">
    <property type="entry name" value="DNA-3-methyladenine glycosylase AlkA, N-terminal domain"/>
    <property type="match status" value="1"/>
</dbReference>
<keyword evidence="16" id="KW-1185">Reference proteome</keyword>
<dbReference type="InterPro" id="IPR037046">
    <property type="entry name" value="AlkA_N_sf"/>
</dbReference>
<dbReference type="Pfam" id="PF06029">
    <property type="entry name" value="AlkA_N"/>
    <property type="match status" value="1"/>
</dbReference>
<evidence type="ECO:0000256" key="3">
    <source>
        <dbReference type="ARBA" id="ARBA00012000"/>
    </source>
</evidence>
<keyword evidence="9" id="KW-0805">Transcription regulation</keyword>
<dbReference type="CDD" id="cd00056">
    <property type="entry name" value="ENDO3c"/>
    <property type="match status" value="1"/>
</dbReference>
<dbReference type="SMART" id="SM01009">
    <property type="entry name" value="AlkA_N"/>
    <property type="match status" value="1"/>
</dbReference>
<evidence type="ECO:0000313" key="15">
    <source>
        <dbReference type="EMBL" id="RVU30884.1"/>
    </source>
</evidence>
<evidence type="ECO:0000259" key="14">
    <source>
        <dbReference type="PROSITE" id="PS01124"/>
    </source>
</evidence>
<keyword evidence="11" id="KW-0010">Activator</keyword>
<dbReference type="InterPro" id="IPR003265">
    <property type="entry name" value="HhH-GPD_domain"/>
</dbReference>
<dbReference type="InterPro" id="IPR009057">
    <property type="entry name" value="Homeodomain-like_sf"/>
</dbReference>
<gene>
    <name evidence="15" type="ORF">EOE65_07660</name>
</gene>
<dbReference type="InterPro" id="IPR035451">
    <property type="entry name" value="Ada-like_dom_sf"/>
</dbReference>
<dbReference type="Gene3D" id="1.10.10.60">
    <property type="entry name" value="Homeodomain-like"/>
    <property type="match status" value="2"/>
</dbReference>
<organism evidence="15 16">
    <name type="scientific">Neptunomonas marina</name>
    <dbReference type="NCBI Taxonomy" id="1815562"/>
    <lineage>
        <taxon>Bacteria</taxon>
        <taxon>Pseudomonadati</taxon>
        <taxon>Pseudomonadota</taxon>
        <taxon>Gammaproteobacteria</taxon>
        <taxon>Oceanospirillales</taxon>
        <taxon>Oceanospirillaceae</taxon>
        <taxon>Neptunomonas</taxon>
    </lineage>
</organism>
<dbReference type="InterPro" id="IPR004026">
    <property type="entry name" value="Ada_DNA_repair_Zn-bd"/>
</dbReference>
<evidence type="ECO:0000256" key="7">
    <source>
        <dbReference type="ARBA" id="ARBA00022763"/>
    </source>
</evidence>
<dbReference type="Gene3D" id="1.10.340.30">
    <property type="entry name" value="Hypothetical protein, domain 2"/>
    <property type="match status" value="1"/>
</dbReference>
<dbReference type="EMBL" id="SACQ01000003">
    <property type="protein sequence ID" value="RVU30884.1"/>
    <property type="molecule type" value="Genomic_DNA"/>
</dbReference>
<dbReference type="GO" id="GO:0008725">
    <property type="term" value="F:DNA-3-methyladenine glycosylase activity"/>
    <property type="evidence" value="ECO:0007669"/>
    <property type="project" value="TreeGrafter"/>
</dbReference>
<dbReference type="Proteomes" id="UP000282818">
    <property type="component" value="Unassembled WGS sequence"/>
</dbReference>
<dbReference type="FunFam" id="3.40.10.10:FF:000001">
    <property type="entry name" value="DNA-3-methyladenine glycosylase 2"/>
    <property type="match status" value="1"/>
</dbReference>
<dbReference type="InterPro" id="IPR010316">
    <property type="entry name" value="AlkA_N"/>
</dbReference>
<dbReference type="InterPro" id="IPR018060">
    <property type="entry name" value="HTH_AraC"/>
</dbReference>
<keyword evidence="7" id="KW-0227">DNA damage</keyword>
<keyword evidence="5" id="KW-0808">Transferase</keyword>
<sequence length="469" mass="52845">MDQEIFRQARLSRDARFDGQFFIAVKTTGIYCRPICPVQLPREENVRYYTAAIAAAEDGYRPCLRCRPDAAPGSNPWRGVNTTLDRALSLINAGELSDTSMPELASRLGITDRYLRQLFQQHLGVAPKRYAQYQQCLMAKQLLHTTTLPITDIALASGFQSVRRFNDCFRSFMKLSPSEMRREKRSSECSAITLHMSYRPPFNWAHLHGFLARRAIAQLEIVEANSYARSFEWAGTKGVFRLSAEPEKHRFKLELALEDLSKLRSVCSNIRRLFDLDADSHTIDAHLTQHFSALMPITAGIRLPGTWSLFEAGVRAILGQQVSVVAAKKLVEQLVAELGEPLNSAALNQLEPLKLFPTPTALANSDLAFLKMPNARRETLRAFAQAFATDAATMQSPDHWQSIKGIGPWTIDYAKMRGLSDPDIYLGGDLGVKNRIKTLDREISPDSAAPWRSYLTQHLWHQPPDTEQE</sequence>
<proteinExistence type="predicted"/>
<dbReference type="GO" id="GO:0043916">
    <property type="term" value="F:DNA-7-methylguanine glycosylase activity"/>
    <property type="evidence" value="ECO:0007669"/>
    <property type="project" value="TreeGrafter"/>
</dbReference>
<dbReference type="SUPFAM" id="SSF55945">
    <property type="entry name" value="TATA-box binding protein-like"/>
    <property type="match status" value="1"/>
</dbReference>
<dbReference type="PANTHER" id="PTHR43003:SF13">
    <property type="entry name" value="DNA-3-METHYLADENINE GLYCOSYLASE 2"/>
    <property type="match status" value="1"/>
</dbReference>
<dbReference type="InterPro" id="IPR051912">
    <property type="entry name" value="Alkylbase_DNA_Glycosylase/TA"/>
</dbReference>
<dbReference type="PANTHER" id="PTHR43003">
    <property type="entry name" value="DNA-3-METHYLADENINE GLYCOSYLASE"/>
    <property type="match status" value="1"/>
</dbReference>
<dbReference type="SMART" id="SM00478">
    <property type="entry name" value="ENDO3c"/>
    <property type="match status" value="1"/>
</dbReference>
<dbReference type="InterPro" id="IPR011257">
    <property type="entry name" value="DNA_glycosylase"/>
</dbReference>
<evidence type="ECO:0000313" key="16">
    <source>
        <dbReference type="Proteomes" id="UP000282818"/>
    </source>
</evidence>
<keyword evidence="8" id="KW-0862">Zinc</keyword>
<accession>A0A437Q8I8</accession>